<feature type="transmembrane region" description="Helical" evidence="5">
    <location>
        <begin position="7"/>
        <end position="26"/>
    </location>
</feature>
<dbReference type="GO" id="GO:0005886">
    <property type="term" value="C:plasma membrane"/>
    <property type="evidence" value="ECO:0007669"/>
    <property type="project" value="TreeGrafter"/>
</dbReference>
<keyword evidence="3 5" id="KW-1133">Transmembrane helix</keyword>
<dbReference type="PANTHER" id="PTHR23501">
    <property type="entry name" value="MAJOR FACILITATOR SUPERFAMILY"/>
    <property type="match status" value="1"/>
</dbReference>
<proteinExistence type="predicted"/>
<keyword evidence="2 5" id="KW-0812">Transmembrane</keyword>
<evidence type="ECO:0000256" key="1">
    <source>
        <dbReference type="ARBA" id="ARBA00004141"/>
    </source>
</evidence>
<evidence type="ECO:0000256" key="3">
    <source>
        <dbReference type="ARBA" id="ARBA00022989"/>
    </source>
</evidence>
<evidence type="ECO:0000313" key="7">
    <source>
        <dbReference type="Proteomes" id="UP001063166"/>
    </source>
</evidence>
<dbReference type="PANTHER" id="PTHR23501:SF87">
    <property type="entry name" value="SIDEROPHORE IRON TRANSPORTER 2"/>
    <property type="match status" value="1"/>
</dbReference>
<feature type="transmembrane region" description="Helical" evidence="5">
    <location>
        <begin position="148"/>
        <end position="167"/>
    </location>
</feature>
<reference evidence="6" key="1">
    <citation type="submission" date="2022-07" db="EMBL/GenBank/DDBJ databases">
        <title>The genome of Lyophyllum shimeji provides insight into the initial evolution of ectomycorrhizal fungal genome.</title>
        <authorList>
            <person name="Kobayashi Y."/>
            <person name="Shibata T."/>
            <person name="Hirakawa H."/>
            <person name="Shigenobu S."/>
            <person name="Nishiyama T."/>
            <person name="Yamada A."/>
            <person name="Hasebe M."/>
            <person name="Kawaguchi M."/>
        </authorList>
    </citation>
    <scope>NUCLEOTIDE SEQUENCE</scope>
    <source>
        <strain evidence="6">AT787</strain>
    </source>
</reference>
<dbReference type="OrthoDB" id="2241241at2759"/>
<name>A0A9P3PK83_LYOSH</name>
<evidence type="ECO:0000256" key="2">
    <source>
        <dbReference type="ARBA" id="ARBA00022692"/>
    </source>
</evidence>
<dbReference type="Proteomes" id="UP001063166">
    <property type="component" value="Unassembled WGS sequence"/>
</dbReference>
<dbReference type="EMBL" id="BRPK01000003">
    <property type="protein sequence ID" value="GLB36916.1"/>
    <property type="molecule type" value="Genomic_DNA"/>
</dbReference>
<comment type="subcellular location">
    <subcellularLocation>
        <location evidence="1">Membrane</location>
        <topology evidence="1">Multi-pass membrane protein</topology>
    </subcellularLocation>
</comment>
<comment type="caution">
    <text evidence="6">The sequence shown here is derived from an EMBL/GenBank/DDBJ whole genome shotgun (WGS) entry which is preliminary data.</text>
</comment>
<evidence type="ECO:0000256" key="4">
    <source>
        <dbReference type="ARBA" id="ARBA00023136"/>
    </source>
</evidence>
<dbReference type="GO" id="GO:0022857">
    <property type="term" value="F:transmembrane transporter activity"/>
    <property type="evidence" value="ECO:0007669"/>
    <property type="project" value="TreeGrafter"/>
</dbReference>
<dbReference type="InterPro" id="IPR036259">
    <property type="entry name" value="MFS_trans_sf"/>
</dbReference>
<keyword evidence="7" id="KW-1185">Reference proteome</keyword>
<evidence type="ECO:0000256" key="5">
    <source>
        <dbReference type="SAM" id="Phobius"/>
    </source>
</evidence>
<protein>
    <submittedName>
        <fullName evidence="6">Major facilitator superfamily protein</fullName>
    </submittedName>
</protein>
<accession>A0A9P3PK83</accession>
<dbReference type="SUPFAM" id="SSF103473">
    <property type="entry name" value="MFS general substrate transporter"/>
    <property type="match status" value="1"/>
</dbReference>
<gene>
    <name evidence="6" type="ORF">LshimejAT787_0312030</name>
</gene>
<organism evidence="6 7">
    <name type="scientific">Lyophyllum shimeji</name>
    <name type="common">Hon-shimeji</name>
    <name type="synonym">Tricholoma shimeji</name>
    <dbReference type="NCBI Taxonomy" id="47721"/>
    <lineage>
        <taxon>Eukaryota</taxon>
        <taxon>Fungi</taxon>
        <taxon>Dikarya</taxon>
        <taxon>Basidiomycota</taxon>
        <taxon>Agaricomycotina</taxon>
        <taxon>Agaricomycetes</taxon>
        <taxon>Agaricomycetidae</taxon>
        <taxon>Agaricales</taxon>
        <taxon>Tricholomatineae</taxon>
        <taxon>Lyophyllaceae</taxon>
        <taxon>Lyophyllum</taxon>
    </lineage>
</organism>
<sequence>MRFSHRYKLILIAGLGIRLLGVGLMIHSRGANGSDAELVWTQLLQGIGGGFAAVTSQVGAQASVPHADVAMVTTMVLLITEIGGSIGSAIAGAIWTNLMPGRLARHLPGVSEEDRAVLFGSIVEVLKYDRGTPIREGVIQAYDDVMKVMTIVATVIAVFPFVLAFIMPNWYLGDTQNAVENVNLKGERLTSETAPEHHPESL</sequence>
<feature type="transmembrane region" description="Helical" evidence="5">
    <location>
        <begin position="69"/>
        <end position="95"/>
    </location>
</feature>
<dbReference type="AlphaFoldDB" id="A0A9P3PK83"/>
<keyword evidence="4 5" id="KW-0472">Membrane</keyword>
<evidence type="ECO:0000313" key="6">
    <source>
        <dbReference type="EMBL" id="GLB36916.1"/>
    </source>
</evidence>